<feature type="transmembrane region" description="Helical" evidence="1">
    <location>
        <begin position="15"/>
        <end position="35"/>
    </location>
</feature>
<keyword evidence="1" id="KW-0812">Transmembrane</keyword>
<dbReference type="Proteomes" id="UP000250136">
    <property type="component" value="Chromosome"/>
</dbReference>
<dbReference type="PATRIC" id="fig|277988.4.peg.1936"/>
<evidence type="ECO:0000313" key="6">
    <source>
        <dbReference type="Proteomes" id="UP000182125"/>
    </source>
</evidence>
<dbReference type="GeneID" id="33332878"/>
<sequence>MKLWEYNLLSRIKRYWVPLTVIFLLLAAVFGYAYITTPTTVTKEITVTRTLYLWSGGIEGMGVVVQPNPIWDVGRKVVLPIYPLSIMPTAEVELHFNMSGDNVNVEFERELKVVYYLSYDKERVVEETYRAVSNTSTGSSFADSLSLNISDIFNRIELTRNILKLPKESVGVELVGRIRYSGTVNGRPVEGTQEFRGSISFPYDGFYSIASDLKNGTQAFTETVTENRTVNQGKRVMFLALSALSAVLAGIAVAVGWRFNPAAYNVNEMELEREKKKLAKWVSSGRLPERLSTERVELASLADLVEAAIDMNKRVIHDPSEGVYFFLDGGMLYYFRERITKGEK</sequence>
<dbReference type="Proteomes" id="UP000182125">
    <property type="component" value="Unassembled WGS sequence"/>
</dbReference>
<reference evidence="4 6" key="3">
    <citation type="submission" date="2016-10" db="EMBL/GenBank/DDBJ databases">
        <authorList>
            <person name="de Groot N.N."/>
        </authorList>
    </citation>
    <scope>NUCLEOTIDE SEQUENCE [LARGE SCALE GENOMIC DNA]</scope>
    <source>
        <strain evidence="4 6">OGL-20</strain>
    </source>
</reference>
<evidence type="ECO:0000313" key="3">
    <source>
        <dbReference type="EMBL" id="KQH81904.1"/>
    </source>
</evidence>
<organism evidence="3 5">
    <name type="scientific">Thermococcus thioreducens</name>
    <dbReference type="NCBI Taxonomy" id="277988"/>
    <lineage>
        <taxon>Archaea</taxon>
        <taxon>Methanobacteriati</taxon>
        <taxon>Methanobacteriota</taxon>
        <taxon>Thermococci</taxon>
        <taxon>Thermococcales</taxon>
        <taxon>Thermococcaceae</taxon>
        <taxon>Thermococcus</taxon>
    </lineage>
</organism>
<protein>
    <recommendedName>
        <fullName evidence="8">DUF5305 domain-containing protein</fullName>
    </recommendedName>
</protein>
<dbReference type="EMBL" id="LIXN01000015">
    <property type="protein sequence ID" value="KQH81904.1"/>
    <property type="molecule type" value="Genomic_DNA"/>
</dbReference>
<evidence type="ECO:0008006" key="8">
    <source>
        <dbReference type="Google" id="ProtNLM"/>
    </source>
</evidence>
<dbReference type="RefSeq" id="WP_055429974.1">
    <property type="nucleotide sequence ID" value="NZ_CP015105.1"/>
</dbReference>
<evidence type="ECO:0000313" key="2">
    <source>
        <dbReference type="EMBL" id="ASJ11479.1"/>
    </source>
</evidence>
<keyword evidence="1" id="KW-0472">Membrane</keyword>
<reference evidence="2 7" key="2">
    <citation type="submission" date="2016-04" db="EMBL/GenBank/DDBJ databases">
        <title>Complete genome sequence of Thermococcus thioreducens type strain OGL-20P.</title>
        <authorList>
            <person name="Oger P.M."/>
        </authorList>
    </citation>
    <scope>NUCLEOTIDE SEQUENCE [LARGE SCALE GENOMIC DNA]</scope>
    <source>
        <strain evidence="2 7">OGL-20P</strain>
    </source>
</reference>
<dbReference type="Pfam" id="PF17231">
    <property type="entry name" value="DUF5305"/>
    <property type="match status" value="1"/>
</dbReference>
<evidence type="ECO:0000313" key="7">
    <source>
        <dbReference type="Proteomes" id="UP000250136"/>
    </source>
</evidence>
<evidence type="ECO:0000313" key="4">
    <source>
        <dbReference type="EMBL" id="SEW05931.1"/>
    </source>
</evidence>
<keyword evidence="7" id="KW-1185">Reference proteome</keyword>
<proteinExistence type="predicted"/>
<reference evidence="3 5" key="1">
    <citation type="submission" date="2015-08" db="EMBL/GenBank/DDBJ databases">
        <title>Thermococcus thioreducens DSM 14981 genome sequencing.</title>
        <authorList>
            <person name="Hong S.-J."/>
            <person name="Kim M.-C."/>
            <person name="Shin J.-H."/>
        </authorList>
    </citation>
    <scope>NUCLEOTIDE SEQUENCE [LARGE SCALE GENOMIC DNA]</scope>
    <source>
        <strain evidence="3 5">DSM 14981</strain>
    </source>
</reference>
<dbReference type="STRING" id="277988.SAMN05216170_1309"/>
<accession>A0A0Q2UMK9</accession>
<gene>
    <name evidence="2" type="ORF">A3L14_00625</name>
    <name evidence="3" type="ORF">AMR53_09200</name>
    <name evidence="4" type="ORF">SAMN05216170_1309</name>
</gene>
<dbReference type="EMBL" id="CP015105">
    <property type="protein sequence ID" value="ASJ11479.1"/>
    <property type="molecule type" value="Genomic_DNA"/>
</dbReference>
<dbReference type="EMBL" id="FOIW01000002">
    <property type="protein sequence ID" value="SEW05931.1"/>
    <property type="molecule type" value="Genomic_DNA"/>
</dbReference>
<dbReference type="AlphaFoldDB" id="A0A0Q2UMK9"/>
<evidence type="ECO:0000313" key="5">
    <source>
        <dbReference type="Proteomes" id="UP000051862"/>
    </source>
</evidence>
<name>A0A0Q2UMK9_9EURY</name>
<evidence type="ECO:0000256" key="1">
    <source>
        <dbReference type="SAM" id="Phobius"/>
    </source>
</evidence>
<dbReference type="OrthoDB" id="270764at2157"/>
<dbReference type="KEGG" id="ttd:A3L14_00625"/>
<dbReference type="InterPro" id="IPR035185">
    <property type="entry name" value="DUF5305"/>
</dbReference>
<feature type="transmembrane region" description="Helical" evidence="1">
    <location>
        <begin position="236"/>
        <end position="257"/>
    </location>
</feature>
<dbReference type="Proteomes" id="UP000051862">
    <property type="component" value="Unassembled WGS sequence"/>
</dbReference>
<keyword evidence="1" id="KW-1133">Transmembrane helix</keyword>